<dbReference type="SUPFAM" id="SSF52821">
    <property type="entry name" value="Rhodanese/Cell cycle control phosphatase"/>
    <property type="match status" value="1"/>
</dbReference>
<dbReference type="PROSITE" id="PS50206">
    <property type="entry name" value="RHODANESE_3"/>
    <property type="match status" value="1"/>
</dbReference>
<dbReference type="Gene3D" id="3.40.250.10">
    <property type="entry name" value="Rhodanese-like domain"/>
    <property type="match status" value="1"/>
</dbReference>
<dbReference type="InterPro" id="IPR050229">
    <property type="entry name" value="GlpE_sulfurtransferase"/>
</dbReference>
<dbReference type="EMBL" id="UWPJ01000020">
    <property type="protein sequence ID" value="VCU70525.1"/>
    <property type="molecule type" value="Genomic_DNA"/>
</dbReference>
<name>A0A3P4B5T8_9BURK</name>
<dbReference type="PANTHER" id="PTHR43031">
    <property type="entry name" value="FAD-DEPENDENT OXIDOREDUCTASE"/>
    <property type="match status" value="1"/>
</dbReference>
<dbReference type="SMART" id="SM00450">
    <property type="entry name" value="RHOD"/>
    <property type="match status" value="1"/>
</dbReference>
<gene>
    <name evidence="2" type="ORF">PIGHUM_02597</name>
</gene>
<feature type="domain" description="Rhodanese" evidence="1">
    <location>
        <begin position="45"/>
        <end position="133"/>
    </location>
</feature>
<dbReference type="RefSeq" id="WP_246013161.1">
    <property type="nucleotide sequence ID" value="NZ_UWPJ01000020.1"/>
</dbReference>
<protein>
    <submittedName>
        <fullName evidence="2">Molybdopterin biosynthesis protein MoeB</fullName>
    </submittedName>
</protein>
<reference evidence="2 3" key="1">
    <citation type="submission" date="2018-10" db="EMBL/GenBank/DDBJ databases">
        <authorList>
            <person name="Criscuolo A."/>
        </authorList>
    </citation>
    <scope>NUCLEOTIDE SEQUENCE [LARGE SCALE GENOMIC DNA]</scope>
    <source>
        <strain evidence="2">DnA1</strain>
    </source>
</reference>
<dbReference type="InterPro" id="IPR001763">
    <property type="entry name" value="Rhodanese-like_dom"/>
</dbReference>
<dbReference type="AlphaFoldDB" id="A0A3P4B5T8"/>
<evidence type="ECO:0000313" key="2">
    <source>
        <dbReference type="EMBL" id="VCU70525.1"/>
    </source>
</evidence>
<evidence type="ECO:0000313" key="3">
    <source>
        <dbReference type="Proteomes" id="UP000277294"/>
    </source>
</evidence>
<dbReference type="PANTHER" id="PTHR43031:SF18">
    <property type="entry name" value="RHODANESE-RELATED SULFURTRANSFERASES"/>
    <property type="match status" value="1"/>
</dbReference>
<evidence type="ECO:0000259" key="1">
    <source>
        <dbReference type="PROSITE" id="PS50206"/>
    </source>
</evidence>
<dbReference type="Proteomes" id="UP000277294">
    <property type="component" value="Unassembled WGS sequence"/>
</dbReference>
<accession>A0A3P4B5T8</accession>
<organism evidence="2 3">
    <name type="scientific">Pigmentiphaga humi</name>
    <dbReference type="NCBI Taxonomy" id="2478468"/>
    <lineage>
        <taxon>Bacteria</taxon>
        <taxon>Pseudomonadati</taxon>
        <taxon>Pseudomonadota</taxon>
        <taxon>Betaproteobacteria</taxon>
        <taxon>Burkholderiales</taxon>
        <taxon>Alcaligenaceae</taxon>
        <taxon>Pigmentiphaga</taxon>
    </lineage>
</organism>
<dbReference type="Pfam" id="PF00581">
    <property type="entry name" value="Rhodanese"/>
    <property type="match status" value="1"/>
</dbReference>
<sequence>MEFIVDNILLIALALVSGGLLVWQSMRGGQSGGALSPAEATAAVNQRQAVFVDIRSVADYAAGHIAQSRSVPADALAQKAGGLPKNKPLILVGADGRDAAKAVASFKSGGFAEVSSLAGGLSGWVRAGLPIAKG</sequence>
<dbReference type="InterPro" id="IPR036873">
    <property type="entry name" value="Rhodanese-like_dom_sf"/>
</dbReference>
<proteinExistence type="predicted"/>
<keyword evidence="3" id="KW-1185">Reference proteome</keyword>
<dbReference type="CDD" id="cd00158">
    <property type="entry name" value="RHOD"/>
    <property type="match status" value="1"/>
</dbReference>